<proteinExistence type="inferred from homology"/>
<keyword evidence="8 12" id="KW-0663">Pyridoxal phosphate</keyword>
<evidence type="ECO:0000259" key="13">
    <source>
        <dbReference type="Pfam" id="PF00155"/>
    </source>
</evidence>
<keyword evidence="7" id="KW-0093">Biotin biosynthesis</keyword>
<evidence type="ECO:0000256" key="2">
    <source>
        <dbReference type="ARBA" id="ARBA00004746"/>
    </source>
</evidence>
<comment type="catalytic activity">
    <reaction evidence="11">
        <text>6-carboxyhexanoyl-[ACP] + L-alanine + H(+) = (8S)-8-amino-7-oxononanoate + holo-[ACP] + CO2</text>
        <dbReference type="Rhea" id="RHEA:42288"/>
        <dbReference type="Rhea" id="RHEA-COMP:9685"/>
        <dbReference type="Rhea" id="RHEA-COMP:9955"/>
        <dbReference type="ChEBI" id="CHEBI:15378"/>
        <dbReference type="ChEBI" id="CHEBI:16526"/>
        <dbReference type="ChEBI" id="CHEBI:57972"/>
        <dbReference type="ChEBI" id="CHEBI:64479"/>
        <dbReference type="ChEBI" id="CHEBI:78846"/>
        <dbReference type="ChEBI" id="CHEBI:149468"/>
        <dbReference type="EC" id="2.3.1.47"/>
    </reaction>
</comment>
<organism evidence="14 15">
    <name type="scientific">Sandaracinus amylolyticus</name>
    <dbReference type="NCBI Taxonomy" id="927083"/>
    <lineage>
        <taxon>Bacteria</taxon>
        <taxon>Pseudomonadati</taxon>
        <taxon>Myxococcota</taxon>
        <taxon>Polyangia</taxon>
        <taxon>Polyangiales</taxon>
        <taxon>Sandaracinaceae</taxon>
        <taxon>Sandaracinus</taxon>
    </lineage>
</organism>
<dbReference type="SUPFAM" id="SSF53383">
    <property type="entry name" value="PLP-dependent transferases"/>
    <property type="match status" value="1"/>
</dbReference>
<evidence type="ECO:0000256" key="7">
    <source>
        <dbReference type="ARBA" id="ARBA00022756"/>
    </source>
</evidence>
<feature type="domain" description="Aminotransferase class I/classII large" evidence="13">
    <location>
        <begin position="4"/>
        <end position="298"/>
    </location>
</feature>
<dbReference type="KEGG" id="samy:DB32_008598"/>
<dbReference type="STRING" id="927083.DB32_008598"/>
<keyword evidence="15" id="KW-1185">Reference proteome</keyword>
<comment type="cofactor">
    <cofactor evidence="1 12">
        <name>pyridoxal 5'-phosphate</name>
        <dbReference type="ChEBI" id="CHEBI:597326"/>
    </cofactor>
</comment>
<dbReference type="PANTHER" id="PTHR13693:SF100">
    <property type="entry name" value="8-AMINO-7-OXONONANOATE SYNTHASE"/>
    <property type="match status" value="1"/>
</dbReference>
<dbReference type="Pfam" id="PF00155">
    <property type="entry name" value="Aminotran_1_2"/>
    <property type="match status" value="1"/>
</dbReference>
<evidence type="ECO:0000256" key="8">
    <source>
        <dbReference type="ARBA" id="ARBA00022898"/>
    </source>
</evidence>
<evidence type="ECO:0000256" key="1">
    <source>
        <dbReference type="ARBA" id="ARBA00001933"/>
    </source>
</evidence>
<dbReference type="PROSITE" id="PS00599">
    <property type="entry name" value="AA_TRANSFER_CLASS_2"/>
    <property type="match status" value="1"/>
</dbReference>
<evidence type="ECO:0000313" key="14">
    <source>
        <dbReference type="EMBL" id="AKF11449.1"/>
    </source>
</evidence>
<gene>
    <name evidence="14" type="ORF">DB32_008598</name>
</gene>
<dbReference type="InterPro" id="IPR015422">
    <property type="entry name" value="PyrdxlP-dep_Trfase_small"/>
</dbReference>
<dbReference type="AlphaFoldDB" id="A0A0F6SI24"/>
<dbReference type="GO" id="GO:0008710">
    <property type="term" value="F:8-amino-7-oxononanoate synthase activity"/>
    <property type="evidence" value="ECO:0007669"/>
    <property type="project" value="UniProtKB-EC"/>
</dbReference>
<dbReference type="EC" id="2.3.1.47" evidence="5"/>
<comment type="similarity">
    <text evidence="3">Belongs to the class-II pyridoxal-phosphate-dependent aminotransferase family. BioF subfamily.</text>
</comment>
<evidence type="ECO:0000256" key="5">
    <source>
        <dbReference type="ARBA" id="ARBA00013187"/>
    </source>
</evidence>
<dbReference type="InterPro" id="IPR004839">
    <property type="entry name" value="Aminotransferase_I/II_large"/>
</dbReference>
<evidence type="ECO:0000256" key="9">
    <source>
        <dbReference type="ARBA" id="ARBA00032610"/>
    </source>
</evidence>
<evidence type="ECO:0000256" key="11">
    <source>
        <dbReference type="ARBA" id="ARBA00047715"/>
    </source>
</evidence>
<accession>A0A0F6SI24</accession>
<dbReference type="InterPro" id="IPR001917">
    <property type="entry name" value="Aminotrans_II_pyridoxalP_BS"/>
</dbReference>
<evidence type="ECO:0000256" key="3">
    <source>
        <dbReference type="ARBA" id="ARBA00010008"/>
    </source>
</evidence>
<evidence type="ECO:0000313" key="15">
    <source>
        <dbReference type="Proteomes" id="UP000034883"/>
    </source>
</evidence>
<sequence>MSPHREAELALARFAEHESSLLFSSGYAANVGAISALVGPGDLVLSDTLNHASLIDGCRLSRARVLVYRHADVEHAAALLAAHRHEARTALVVTDSIFSMDGDLAPLAALRALADRFDAGLYVDEAHALGVRGPGGRGLSAELDVRPDVVLGTLGKALGLAGAFVVSSSDVVRLVENRARSFVFSTGTPPALAAAVPTALHLLERADDGRARLARHTARLRRELPALGFDVPDGETPIVPVLLGEPAAAMRVSAALLERGVFAHGIRPPTVPQGTSRLRLVPTAAHTDEHLDRVLDAFAAVAADLRR</sequence>
<evidence type="ECO:0000256" key="12">
    <source>
        <dbReference type="RuleBase" id="RU003693"/>
    </source>
</evidence>
<protein>
    <recommendedName>
        <fullName evidence="5">8-amino-7-oxononanoate synthase</fullName>
        <ecNumber evidence="5">2.3.1.47</ecNumber>
    </recommendedName>
    <alternativeName>
        <fullName evidence="9">7-keto-8-amino-pelargonic acid synthase</fullName>
    </alternativeName>
    <alternativeName>
        <fullName evidence="10">8-amino-7-ketopelargonate synthase</fullName>
    </alternativeName>
</protein>
<evidence type="ECO:0000256" key="4">
    <source>
        <dbReference type="ARBA" id="ARBA00011738"/>
    </source>
</evidence>
<comment type="subunit">
    <text evidence="4">Homodimer.</text>
</comment>
<dbReference type="Gene3D" id="3.40.640.10">
    <property type="entry name" value="Type I PLP-dependent aspartate aminotransferase-like (Major domain)"/>
    <property type="match status" value="1"/>
</dbReference>
<dbReference type="GO" id="GO:0009102">
    <property type="term" value="P:biotin biosynthetic process"/>
    <property type="evidence" value="ECO:0007669"/>
    <property type="project" value="UniProtKB-KW"/>
</dbReference>
<dbReference type="InterPro" id="IPR050087">
    <property type="entry name" value="AON_synthase_class-II"/>
</dbReference>
<dbReference type="EMBL" id="CP011125">
    <property type="protein sequence ID" value="AKF11449.1"/>
    <property type="molecule type" value="Genomic_DNA"/>
</dbReference>
<evidence type="ECO:0000256" key="6">
    <source>
        <dbReference type="ARBA" id="ARBA00022679"/>
    </source>
</evidence>
<name>A0A0F6SI24_9BACT</name>
<dbReference type="Proteomes" id="UP000034883">
    <property type="component" value="Chromosome"/>
</dbReference>
<dbReference type="InterPro" id="IPR015421">
    <property type="entry name" value="PyrdxlP-dep_Trfase_major"/>
</dbReference>
<reference evidence="14 15" key="1">
    <citation type="submission" date="2015-03" db="EMBL/GenBank/DDBJ databases">
        <title>Genome assembly of Sandaracinus amylolyticus DSM 53668.</title>
        <authorList>
            <person name="Sharma G."/>
            <person name="Subramanian S."/>
        </authorList>
    </citation>
    <scope>NUCLEOTIDE SEQUENCE [LARGE SCALE GENOMIC DNA]</scope>
    <source>
        <strain evidence="14 15">DSM 53668</strain>
    </source>
</reference>
<dbReference type="Gene3D" id="3.90.1150.10">
    <property type="entry name" value="Aspartate Aminotransferase, domain 1"/>
    <property type="match status" value="1"/>
</dbReference>
<evidence type="ECO:0000256" key="10">
    <source>
        <dbReference type="ARBA" id="ARBA00033381"/>
    </source>
</evidence>
<keyword evidence="6" id="KW-0808">Transferase</keyword>
<dbReference type="PANTHER" id="PTHR13693">
    <property type="entry name" value="CLASS II AMINOTRANSFERASE/8-AMINO-7-OXONONANOATE SYNTHASE"/>
    <property type="match status" value="1"/>
</dbReference>
<dbReference type="InterPro" id="IPR015424">
    <property type="entry name" value="PyrdxlP-dep_Trfase"/>
</dbReference>
<comment type="pathway">
    <text evidence="2">Cofactor biosynthesis; biotin biosynthesis.</text>
</comment>
<dbReference type="GO" id="GO:0030170">
    <property type="term" value="F:pyridoxal phosphate binding"/>
    <property type="evidence" value="ECO:0007669"/>
    <property type="project" value="InterPro"/>
</dbReference>